<organism evidence="2 3">
    <name type="scientific">Carnegiea gigantea</name>
    <dbReference type="NCBI Taxonomy" id="171969"/>
    <lineage>
        <taxon>Eukaryota</taxon>
        <taxon>Viridiplantae</taxon>
        <taxon>Streptophyta</taxon>
        <taxon>Embryophyta</taxon>
        <taxon>Tracheophyta</taxon>
        <taxon>Spermatophyta</taxon>
        <taxon>Magnoliopsida</taxon>
        <taxon>eudicotyledons</taxon>
        <taxon>Gunneridae</taxon>
        <taxon>Pentapetalae</taxon>
        <taxon>Caryophyllales</taxon>
        <taxon>Cactineae</taxon>
        <taxon>Cactaceae</taxon>
        <taxon>Cactoideae</taxon>
        <taxon>Echinocereeae</taxon>
        <taxon>Carnegiea</taxon>
    </lineage>
</organism>
<dbReference type="OrthoDB" id="1686658at2759"/>
<gene>
    <name evidence="2" type="ORF">Cgig2_018679</name>
</gene>
<reference evidence="2" key="1">
    <citation type="submission" date="2022-04" db="EMBL/GenBank/DDBJ databases">
        <title>Carnegiea gigantea Genome sequencing and assembly v2.</title>
        <authorList>
            <person name="Copetti D."/>
            <person name="Sanderson M.J."/>
            <person name="Burquez A."/>
            <person name="Wojciechowski M.F."/>
        </authorList>
    </citation>
    <scope>NUCLEOTIDE SEQUENCE</scope>
    <source>
        <strain evidence="2">SGP5-SGP5p</strain>
        <tissue evidence="2">Aerial part</tissue>
    </source>
</reference>
<feature type="compositionally biased region" description="Basic and acidic residues" evidence="1">
    <location>
        <begin position="76"/>
        <end position="98"/>
    </location>
</feature>
<keyword evidence="3" id="KW-1185">Reference proteome</keyword>
<feature type="region of interest" description="Disordered" evidence="1">
    <location>
        <begin position="147"/>
        <end position="177"/>
    </location>
</feature>
<comment type="caution">
    <text evidence="2">The sequence shown here is derived from an EMBL/GenBank/DDBJ whole genome shotgun (WGS) entry which is preliminary data.</text>
</comment>
<dbReference type="Proteomes" id="UP001153076">
    <property type="component" value="Unassembled WGS sequence"/>
</dbReference>
<feature type="region of interest" description="Disordered" evidence="1">
    <location>
        <begin position="76"/>
        <end position="100"/>
    </location>
</feature>
<feature type="compositionally biased region" description="Basic and acidic residues" evidence="1">
    <location>
        <begin position="160"/>
        <end position="177"/>
    </location>
</feature>
<proteinExistence type="predicted"/>
<dbReference type="EMBL" id="JAKOGI010001562">
    <property type="protein sequence ID" value="KAJ8424994.1"/>
    <property type="molecule type" value="Genomic_DNA"/>
</dbReference>
<evidence type="ECO:0000313" key="3">
    <source>
        <dbReference type="Proteomes" id="UP001153076"/>
    </source>
</evidence>
<evidence type="ECO:0000256" key="1">
    <source>
        <dbReference type="SAM" id="MobiDB-lite"/>
    </source>
</evidence>
<sequence length="210" mass="23968">MHPKVGGSNGVRNRRNPLILVTQKREALRREFLHCLVFSTESKATTWATTLKRAQAFIQATEISAHDDFVWPENAKRGAEDKVPQADKHPRKDEERAGCSHNTSRNILIAIKSNSMLRRPWPIETPTNFKNKNKYCEYHKDYGHTTTDRSGTANHLLRRGGGEDRDCHDPEGKKNNDADRNTEIIAIIISGIDDKELIAGYRKAQIWKLN</sequence>
<protein>
    <submittedName>
        <fullName evidence="2">Uncharacterized protein</fullName>
    </submittedName>
</protein>
<dbReference type="AlphaFoldDB" id="A0A9Q1GSX7"/>
<accession>A0A9Q1GSX7</accession>
<evidence type="ECO:0000313" key="2">
    <source>
        <dbReference type="EMBL" id="KAJ8424994.1"/>
    </source>
</evidence>
<name>A0A9Q1GSX7_9CARY</name>